<protein>
    <recommendedName>
        <fullName evidence="1">AbiJ-NTD3 domain-containing protein</fullName>
    </recommendedName>
</protein>
<dbReference type="AlphaFoldDB" id="A0A7Y9EQN3"/>
<dbReference type="Pfam" id="PF18860">
    <property type="entry name" value="AbiJ_NTD3"/>
    <property type="match status" value="1"/>
</dbReference>
<dbReference type="Proteomes" id="UP000529783">
    <property type="component" value="Unassembled WGS sequence"/>
</dbReference>
<evidence type="ECO:0000313" key="3">
    <source>
        <dbReference type="Proteomes" id="UP000529783"/>
    </source>
</evidence>
<dbReference type="InterPro" id="IPR041427">
    <property type="entry name" value="AbiJ-NTD3"/>
</dbReference>
<accession>A0A7Y9EQN3</accession>
<dbReference type="RefSeq" id="WP_179848293.1">
    <property type="nucleotide sequence ID" value="NZ_JACCBA010000001.1"/>
</dbReference>
<sequence length="478" mass="55149">MKPDDFFEGDGWHRRLDVTLLRLVRKGPLDGVSDLDAALGLTQLAEEGFNRLGNFGQRLDDGGIAEVLQSQRVVLRRLGIDFRFPFYDFRAFYRYCEKHQFATWDHLPLINEFFAPALERLEELNGLRVKGSDLPIPARRITEVTRRRIMESIRVTNNAWQYLNWTGSILTEIEFLDQIYDLDSLPSSDSRFLTARNDIYQHCINNPDDLPTDWIFHDWRFGLTDSDDHLLRFLAQMLHPEVRPDAEEVERLRVRFNEILQHDGYEIVPVEWISGAPVFGSRRIGAATPGAVKQLVFAADGPKPKIVLADLVSGDIRITENEQYCLVYDQPIKRAGLTWGDLLAWWRTRRSFPKEVPDVDVGRDLWRRLYASLHKLPESAERRQRSPEQMLFHTYTDMFPISDAGSRFPALVPQVYVHYDPQTRRQRGGADSALGRERMDFLLLLSHGVRVVVEVDGKQHYADGNGLASPRLYGKMVA</sequence>
<proteinExistence type="predicted"/>
<reference evidence="2 3" key="1">
    <citation type="submission" date="2020-07" db="EMBL/GenBank/DDBJ databases">
        <title>Sequencing the genomes of 1000 actinobacteria strains.</title>
        <authorList>
            <person name="Klenk H.-P."/>
        </authorList>
    </citation>
    <scope>NUCLEOTIDE SEQUENCE [LARGE SCALE GENOMIC DNA]</scope>
    <source>
        <strain evidence="2 3">DSM 40398</strain>
    </source>
</reference>
<gene>
    <name evidence="2" type="ORF">BJY14_008007</name>
</gene>
<feature type="domain" description="AbiJ-NTD3" evidence="1">
    <location>
        <begin position="140"/>
        <end position="312"/>
    </location>
</feature>
<evidence type="ECO:0000313" key="2">
    <source>
        <dbReference type="EMBL" id="NYD52024.1"/>
    </source>
</evidence>
<name>A0A7Y9EQN3_9ACTN</name>
<keyword evidence="3" id="KW-1185">Reference proteome</keyword>
<organism evidence="2 3">
    <name type="scientific">Actinomadura luteofluorescens</name>
    <dbReference type="NCBI Taxonomy" id="46163"/>
    <lineage>
        <taxon>Bacteria</taxon>
        <taxon>Bacillati</taxon>
        <taxon>Actinomycetota</taxon>
        <taxon>Actinomycetes</taxon>
        <taxon>Streptosporangiales</taxon>
        <taxon>Thermomonosporaceae</taxon>
        <taxon>Actinomadura</taxon>
    </lineage>
</organism>
<comment type="caution">
    <text evidence="2">The sequence shown here is derived from an EMBL/GenBank/DDBJ whole genome shotgun (WGS) entry which is preliminary data.</text>
</comment>
<dbReference type="EMBL" id="JACCBA010000001">
    <property type="protein sequence ID" value="NYD52024.1"/>
    <property type="molecule type" value="Genomic_DNA"/>
</dbReference>
<evidence type="ECO:0000259" key="1">
    <source>
        <dbReference type="Pfam" id="PF18860"/>
    </source>
</evidence>